<reference evidence="9" key="1">
    <citation type="submission" date="2008-01" db="EMBL/GenBank/DDBJ databases">
        <title>Complete sequence of chromosome of Caulobacter sp. K31.</title>
        <authorList>
            <consortium name="US DOE Joint Genome Institute"/>
            <person name="Copeland A."/>
            <person name="Lucas S."/>
            <person name="Lapidus A."/>
            <person name="Barry K."/>
            <person name="Glavina del Rio T."/>
            <person name="Dalin E."/>
            <person name="Tice H."/>
            <person name="Pitluck S."/>
            <person name="Bruce D."/>
            <person name="Goodwin L."/>
            <person name="Thompson L.S."/>
            <person name="Brettin T."/>
            <person name="Detter J.C."/>
            <person name="Han C."/>
            <person name="Schmutz J."/>
            <person name="Larimer F."/>
            <person name="Land M."/>
            <person name="Hauser L."/>
            <person name="Kyrpides N."/>
            <person name="Kim E."/>
            <person name="Stephens C."/>
            <person name="Richardson P."/>
        </authorList>
    </citation>
    <scope>NUCLEOTIDE SEQUENCE [LARGE SCALE GENOMIC DNA]</scope>
    <source>
        <strain evidence="9">K31</strain>
    </source>
</reference>
<comment type="function">
    <text evidence="2 7">Hydrolysis of 6-phosphogluconolactone to 6-phosphogluconate.</text>
</comment>
<dbReference type="CDD" id="cd01400">
    <property type="entry name" value="6PGL"/>
    <property type="match status" value="1"/>
</dbReference>
<dbReference type="EC" id="3.1.1.31" evidence="5 7"/>
<keyword evidence="7" id="KW-0378">Hydrolase</keyword>
<evidence type="ECO:0000256" key="2">
    <source>
        <dbReference type="ARBA" id="ARBA00002681"/>
    </source>
</evidence>
<dbReference type="SUPFAM" id="SSF100950">
    <property type="entry name" value="NagB/RpiA/CoA transferase-like"/>
    <property type="match status" value="1"/>
</dbReference>
<dbReference type="NCBIfam" id="TIGR01198">
    <property type="entry name" value="pgl"/>
    <property type="match status" value="1"/>
</dbReference>
<dbReference type="PANTHER" id="PTHR11054">
    <property type="entry name" value="6-PHOSPHOGLUCONOLACTONASE"/>
    <property type="match status" value="1"/>
</dbReference>
<evidence type="ECO:0000256" key="6">
    <source>
        <dbReference type="ARBA" id="ARBA00020337"/>
    </source>
</evidence>
<dbReference type="Pfam" id="PF01182">
    <property type="entry name" value="Glucosamine_iso"/>
    <property type="match status" value="1"/>
</dbReference>
<dbReference type="UniPathway" id="UPA00115">
    <property type="reaction ID" value="UER00409"/>
</dbReference>
<evidence type="ECO:0000259" key="8">
    <source>
        <dbReference type="Pfam" id="PF01182"/>
    </source>
</evidence>
<accession>B0T0C3</accession>
<dbReference type="AlphaFoldDB" id="B0T0C3"/>
<evidence type="ECO:0000256" key="5">
    <source>
        <dbReference type="ARBA" id="ARBA00013198"/>
    </source>
</evidence>
<name>B0T0C3_CAUSK</name>
<dbReference type="InterPro" id="IPR005900">
    <property type="entry name" value="6-phosphogluconolactonase_DevB"/>
</dbReference>
<evidence type="ECO:0000256" key="1">
    <source>
        <dbReference type="ARBA" id="ARBA00000832"/>
    </source>
</evidence>
<organism evidence="9">
    <name type="scientific">Caulobacter sp. (strain K31)</name>
    <dbReference type="NCBI Taxonomy" id="366602"/>
    <lineage>
        <taxon>Bacteria</taxon>
        <taxon>Pseudomonadati</taxon>
        <taxon>Pseudomonadota</taxon>
        <taxon>Alphaproteobacteria</taxon>
        <taxon>Caulobacterales</taxon>
        <taxon>Caulobacteraceae</taxon>
        <taxon>Caulobacter</taxon>
    </lineage>
</organism>
<dbReference type="Gene3D" id="3.40.50.1360">
    <property type="match status" value="1"/>
</dbReference>
<dbReference type="GO" id="GO:0017057">
    <property type="term" value="F:6-phosphogluconolactonase activity"/>
    <property type="evidence" value="ECO:0007669"/>
    <property type="project" value="UniProtKB-UniRule"/>
</dbReference>
<comment type="similarity">
    <text evidence="4 7">Belongs to the glucosamine/galactosamine-6-phosphate isomerase family. 6-phosphogluconolactonase subfamily.</text>
</comment>
<evidence type="ECO:0000256" key="3">
    <source>
        <dbReference type="ARBA" id="ARBA00004961"/>
    </source>
</evidence>
<comment type="pathway">
    <text evidence="3 7">Carbohydrate degradation; pentose phosphate pathway; D-ribulose 5-phosphate from D-glucose 6-phosphate (oxidative stage): step 2/3.</text>
</comment>
<dbReference type="OrthoDB" id="9810967at2"/>
<evidence type="ECO:0000256" key="7">
    <source>
        <dbReference type="RuleBase" id="RU365095"/>
    </source>
</evidence>
<dbReference type="GO" id="GO:0005975">
    <property type="term" value="P:carbohydrate metabolic process"/>
    <property type="evidence" value="ECO:0007669"/>
    <property type="project" value="UniProtKB-UniRule"/>
</dbReference>
<dbReference type="PANTHER" id="PTHR11054:SF0">
    <property type="entry name" value="6-PHOSPHOGLUCONOLACTONASE"/>
    <property type="match status" value="1"/>
</dbReference>
<dbReference type="InterPro" id="IPR006148">
    <property type="entry name" value="Glc/Gal-6P_isomerase"/>
</dbReference>
<evidence type="ECO:0000256" key="4">
    <source>
        <dbReference type="ARBA" id="ARBA00010662"/>
    </source>
</evidence>
<dbReference type="eggNOG" id="COG0363">
    <property type="taxonomic scope" value="Bacteria"/>
</dbReference>
<dbReference type="InterPro" id="IPR039104">
    <property type="entry name" value="6PGL"/>
</dbReference>
<dbReference type="KEGG" id="cak:Caul_1439"/>
<dbReference type="GO" id="GO:0006098">
    <property type="term" value="P:pentose-phosphate shunt"/>
    <property type="evidence" value="ECO:0007669"/>
    <property type="project" value="UniProtKB-UniPathway"/>
</dbReference>
<dbReference type="EMBL" id="CP000927">
    <property type="protein sequence ID" value="ABZ70569.1"/>
    <property type="molecule type" value="Genomic_DNA"/>
</dbReference>
<dbReference type="STRING" id="366602.Caul_1439"/>
<dbReference type="HOGENOM" id="CLU_053947_2_1_5"/>
<gene>
    <name evidence="7" type="primary">pgl</name>
    <name evidence="9" type="ordered locus">Caul_1439</name>
</gene>
<proteinExistence type="inferred from homology"/>
<comment type="catalytic activity">
    <reaction evidence="1 7">
        <text>6-phospho-D-glucono-1,5-lactone + H2O = 6-phospho-D-gluconate + H(+)</text>
        <dbReference type="Rhea" id="RHEA:12556"/>
        <dbReference type="ChEBI" id="CHEBI:15377"/>
        <dbReference type="ChEBI" id="CHEBI:15378"/>
        <dbReference type="ChEBI" id="CHEBI:57955"/>
        <dbReference type="ChEBI" id="CHEBI:58759"/>
        <dbReference type="EC" id="3.1.1.31"/>
    </reaction>
</comment>
<protein>
    <recommendedName>
        <fullName evidence="6 7">6-phosphogluconolactonase</fullName>
        <shortName evidence="7">6PGL</shortName>
        <ecNumber evidence="5 7">3.1.1.31</ecNumber>
    </recommendedName>
</protein>
<evidence type="ECO:0000313" key="9">
    <source>
        <dbReference type="EMBL" id="ABZ70569.1"/>
    </source>
</evidence>
<dbReference type="InterPro" id="IPR037171">
    <property type="entry name" value="NagB/RpiA_transferase-like"/>
</dbReference>
<sequence length="235" mass="24518">MTLPQNQMAKIEAFPSREALFDAAASVLALALTDGVAKRGQAGFAATGGTTPAPVYDRLATMTVPWNNVVVTLTDDRFVPPSHAGSNEGLVRRHLLVDKAAKASFAPLYFEGVSQQESAELAQAGVAKVLPFAVVLLGVGADGHFASLFPGNPALAVGLDPKTDRTVVAAPAGEPAPDLPRISLTFQALIQSSLIVLLVTGEAKKTLLEGPVDPSLPIAAILNQDRAPVRILWAE</sequence>
<feature type="domain" description="Glucosamine/galactosamine-6-phosphate isomerase" evidence="8">
    <location>
        <begin position="16"/>
        <end position="224"/>
    </location>
</feature>